<evidence type="ECO:0000313" key="2">
    <source>
        <dbReference type="Proteomes" id="UP001199919"/>
    </source>
</evidence>
<proteinExistence type="predicted"/>
<protein>
    <submittedName>
        <fullName evidence="1">Uncharacterized protein</fullName>
    </submittedName>
</protein>
<dbReference type="RefSeq" id="WP_232175239.1">
    <property type="nucleotide sequence ID" value="NZ_JAJPWV010000001.1"/>
</dbReference>
<dbReference type="EMBL" id="JAJPWV010000001">
    <property type="protein sequence ID" value="MCD8739362.1"/>
    <property type="molecule type" value="Genomic_DNA"/>
</dbReference>
<keyword evidence="2" id="KW-1185">Reference proteome</keyword>
<evidence type="ECO:0000313" key="1">
    <source>
        <dbReference type="EMBL" id="MCD8739362.1"/>
    </source>
</evidence>
<sequence length="58" mass="6655">MEDRIYLLIKCTVKTNCKNIHDAIAEFQNGTTIQLSSTKNVQVLKSEIVKMNTRTKKN</sequence>
<dbReference type="Proteomes" id="UP001199919">
    <property type="component" value="Unassembled WGS sequence"/>
</dbReference>
<gene>
    <name evidence="1" type="ORF">LT679_02000</name>
</gene>
<name>A0ABS8TZD9_9SPHI</name>
<organism evidence="1 2">
    <name type="scientific">Mucilaginibacter roseus</name>
    <dbReference type="NCBI Taxonomy" id="1528868"/>
    <lineage>
        <taxon>Bacteria</taxon>
        <taxon>Pseudomonadati</taxon>
        <taxon>Bacteroidota</taxon>
        <taxon>Sphingobacteriia</taxon>
        <taxon>Sphingobacteriales</taxon>
        <taxon>Sphingobacteriaceae</taxon>
        <taxon>Mucilaginibacter</taxon>
    </lineage>
</organism>
<reference evidence="1 2" key="1">
    <citation type="submission" date="2021-12" db="EMBL/GenBank/DDBJ databases">
        <title>Mucilaginibacter roseus genome.</title>
        <authorList>
            <person name="Ferreira J.R."/>
            <person name="Newman J.D."/>
        </authorList>
    </citation>
    <scope>NUCLEOTIDE SEQUENCE [LARGE SCALE GENOMIC DNA]</scope>
    <source>
        <strain evidence="1 2">LMG 28454</strain>
    </source>
</reference>
<accession>A0ABS8TZD9</accession>
<comment type="caution">
    <text evidence="1">The sequence shown here is derived from an EMBL/GenBank/DDBJ whole genome shotgun (WGS) entry which is preliminary data.</text>
</comment>